<feature type="transmembrane region" description="Helical" evidence="1">
    <location>
        <begin position="17"/>
        <end position="35"/>
    </location>
</feature>
<accession>A0A1F7SGA5</accession>
<feature type="transmembrane region" description="Helical" evidence="1">
    <location>
        <begin position="226"/>
        <end position="245"/>
    </location>
</feature>
<feature type="transmembrane region" description="Helical" evidence="1">
    <location>
        <begin position="185"/>
        <end position="206"/>
    </location>
</feature>
<organism evidence="2 3">
    <name type="scientific">Candidatus Schekmanbacteria bacterium RIFCSPLOWO2_12_FULL_38_15</name>
    <dbReference type="NCBI Taxonomy" id="1817883"/>
    <lineage>
        <taxon>Bacteria</taxon>
        <taxon>Candidatus Schekmaniibacteriota</taxon>
    </lineage>
</organism>
<feature type="transmembrane region" description="Helical" evidence="1">
    <location>
        <begin position="458"/>
        <end position="475"/>
    </location>
</feature>
<gene>
    <name evidence="2" type="ORF">A3G31_00280</name>
</gene>
<feature type="transmembrane region" description="Helical" evidence="1">
    <location>
        <begin position="257"/>
        <end position="285"/>
    </location>
</feature>
<evidence type="ECO:0000313" key="2">
    <source>
        <dbReference type="EMBL" id="OGL52820.1"/>
    </source>
</evidence>
<comment type="caution">
    <text evidence="2">The sequence shown here is derived from an EMBL/GenBank/DDBJ whole genome shotgun (WGS) entry which is preliminary data.</text>
</comment>
<feature type="transmembrane region" description="Helical" evidence="1">
    <location>
        <begin position="481"/>
        <end position="501"/>
    </location>
</feature>
<keyword evidence="1" id="KW-0812">Transmembrane</keyword>
<keyword evidence="1" id="KW-1133">Transmembrane helix</keyword>
<feature type="transmembrane region" description="Helical" evidence="1">
    <location>
        <begin position="297"/>
        <end position="317"/>
    </location>
</feature>
<name>A0A1F7SGA5_9BACT</name>
<evidence type="ECO:0000256" key="1">
    <source>
        <dbReference type="SAM" id="Phobius"/>
    </source>
</evidence>
<keyword evidence="1" id="KW-0472">Membrane</keyword>
<dbReference type="Proteomes" id="UP000178082">
    <property type="component" value="Unassembled WGS sequence"/>
</dbReference>
<protein>
    <recommendedName>
        <fullName evidence="4">O-antigen polymerase</fullName>
    </recommendedName>
</protein>
<dbReference type="STRING" id="1817883.A3G31_00280"/>
<dbReference type="PANTHER" id="PTHR37422">
    <property type="entry name" value="TEICHURONIC ACID BIOSYNTHESIS PROTEIN TUAE"/>
    <property type="match status" value="1"/>
</dbReference>
<proteinExistence type="predicted"/>
<feature type="transmembrane region" description="Helical" evidence="1">
    <location>
        <begin position="369"/>
        <end position="388"/>
    </location>
</feature>
<dbReference type="AlphaFoldDB" id="A0A1F7SGA5"/>
<sequence length="518" mass="59660">MNRPDLNILLRDIRKKIFYGNGLLITIAALLVFIYRMTVSSPTSIDIMFITIPTITVLIYLFYNPKICIVLITLWVPLRNLLIGEIGGYEIFEILPESMKYSDTYLLVILTARWLSRKVFFREPYRKTPLDLPIIIFSLISLFSAVWNLAPPIIGLAGWRTFLQFGLFYYAIVQLDLEEKFLKQMVVLYLITAMIQTPFSLYIFLFDVGSIESAGGDATIGTLGGGTNYLALYEAMMMCLALGLIKFNEKKNLRYIFLFFWCMISFFTASGRSALYLFPIASLFIVNQDIKKFIDFIKAYFVYFIVLLIVIMFFYFSGIKDLYYGEKLEDLDPSWLYEQFFMEDTKTQWRGGRGRLYTMTWEAVSEVPLGYLVGVGPGMYLSNTGIYFEVPLFLRYNMQSLWGGKKIDAKLVYPPDLAVLAGEFGFLGLLAFGFIIFKIYQIIKNGIKSLDDPFWKGIAAGMLGVFIIIVAASFGERTFEVLFMQYILWFFASIIYKISLIKKEASKVEEKKELIPLE</sequence>
<evidence type="ECO:0000313" key="3">
    <source>
        <dbReference type="Proteomes" id="UP000178082"/>
    </source>
</evidence>
<dbReference type="InterPro" id="IPR051533">
    <property type="entry name" value="WaaL-like"/>
</dbReference>
<evidence type="ECO:0008006" key="4">
    <source>
        <dbReference type="Google" id="ProtNLM"/>
    </source>
</evidence>
<reference evidence="2 3" key="1">
    <citation type="journal article" date="2016" name="Nat. Commun.">
        <title>Thousands of microbial genomes shed light on interconnected biogeochemical processes in an aquifer system.</title>
        <authorList>
            <person name="Anantharaman K."/>
            <person name="Brown C.T."/>
            <person name="Hug L.A."/>
            <person name="Sharon I."/>
            <person name="Castelle C.J."/>
            <person name="Probst A.J."/>
            <person name="Thomas B.C."/>
            <person name="Singh A."/>
            <person name="Wilkins M.J."/>
            <person name="Karaoz U."/>
            <person name="Brodie E.L."/>
            <person name="Williams K.H."/>
            <person name="Hubbard S.S."/>
            <person name="Banfield J.F."/>
        </authorList>
    </citation>
    <scope>NUCLEOTIDE SEQUENCE [LARGE SCALE GENOMIC DNA]</scope>
</reference>
<feature type="transmembrane region" description="Helical" evidence="1">
    <location>
        <begin position="47"/>
        <end position="78"/>
    </location>
</feature>
<feature type="transmembrane region" description="Helical" evidence="1">
    <location>
        <begin position="417"/>
        <end position="437"/>
    </location>
</feature>
<dbReference type="EMBL" id="MGDI01000029">
    <property type="protein sequence ID" value="OGL52820.1"/>
    <property type="molecule type" value="Genomic_DNA"/>
</dbReference>
<feature type="transmembrane region" description="Helical" evidence="1">
    <location>
        <begin position="128"/>
        <end position="147"/>
    </location>
</feature>
<dbReference type="PANTHER" id="PTHR37422:SF17">
    <property type="entry name" value="O-ANTIGEN LIGASE"/>
    <property type="match status" value="1"/>
</dbReference>
<feature type="transmembrane region" description="Helical" evidence="1">
    <location>
        <begin position="153"/>
        <end position="173"/>
    </location>
</feature>